<gene>
    <name evidence="2" type="ORF">CRENBAI_000451</name>
</gene>
<organism evidence="2 3">
    <name type="scientific">Crenichthys baileyi</name>
    <name type="common">White River springfish</name>
    <dbReference type="NCBI Taxonomy" id="28760"/>
    <lineage>
        <taxon>Eukaryota</taxon>
        <taxon>Metazoa</taxon>
        <taxon>Chordata</taxon>
        <taxon>Craniata</taxon>
        <taxon>Vertebrata</taxon>
        <taxon>Euteleostomi</taxon>
        <taxon>Actinopterygii</taxon>
        <taxon>Neopterygii</taxon>
        <taxon>Teleostei</taxon>
        <taxon>Neoteleostei</taxon>
        <taxon>Acanthomorphata</taxon>
        <taxon>Ovalentaria</taxon>
        <taxon>Atherinomorphae</taxon>
        <taxon>Cyprinodontiformes</taxon>
        <taxon>Goodeidae</taxon>
        <taxon>Crenichthys</taxon>
    </lineage>
</organism>
<reference evidence="2 3" key="1">
    <citation type="submission" date="2021-06" db="EMBL/GenBank/DDBJ databases">
        <authorList>
            <person name="Palmer J.M."/>
        </authorList>
    </citation>
    <scope>NUCLEOTIDE SEQUENCE [LARGE SCALE GENOMIC DNA]</scope>
    <source>
        <strain evidence="2 3">MEX-2019</strain>
        <tissue evidence="2">Muscle</tissue>
    </source>
</reference>
<feature type="compositionally biased region" description="Polar residues" evidence="1">
    <location>
        <begin position="1"/>
        <end position="15"/>
    </location>
</feature>
<protein>
    <submittedName>
        <fullName evidence="2">Uncharacterized protein</fullName>
    </submittedName>
</protein>
<feature type="compositionally biased region" description="Polar residues" evidence="1">
    <location>
        <begin position="35"/>
        <end position="45"/>
    </location>
</feature>
<evidence type="ECO:0000313" key="2">
    <source>
        <dbReference type="EMBL" id="KAK5601386.1"/>
    </source>
</evidence>
<evidence type="ECO:0000313" key="3">
    <source>
        <dbReference type="Proteomes" id="UP001311232"/>
    </source>
</evidence>
<proteinExistence type="predicted"/>
<feature type="region of interest" description="Disordered" evidence="1">
    <location>
        <begin position="1"/>
        <end position="235"/>
    </location>
</feature>
<feature type="compositionally biased region" description="Polar residues" evidence="1">
    <location>
        <begin position="203"/>
        <end position="223"/>
    </location>
</feature>
<name>A0AAV9QXI6_9TELE</name>
<feature type="compositionally biased region" description="Polar residues" evidence="1">
    <location>
        <begin position="124"/>
        <end position="138"/>
    </location>
</feature>
<dbReference type="Proteomes" id="UP001311232">
    <property type="component" value="Unassembled WGS sequence"/>
</dbReference>
<accession>A0AAV9QXI6</accession>
<dbReference type="AlphaFoldDB" id="A0AAV9QXI6"/>
<evidence type="ECO:0000256" key="1">
    <source>
        <dbReference type="SAM" id="MobiDB-lite"/>
    </source>
</evidence>
<feature type="compositionally biased region" description="Polar residues" evidence="1">
    <location>
        <begin position="97"/>
        <end position="114"/>
    </location>
</feature>
<sequence length="235" mass="25760">MNQNLQSQPGSQAELTTYHPAHHHAQGKGPGPANQRVTQKGQSPYHQEAAFPSRRRTNNIQATKNQPTDKQIPFQYKAEKNDAAIKPSDAHPVAPTHNGQSCTSQDHHPTTTARHTAGDRMQAKSIQNKSCAHNTQMCPHQHPKNKDTRESVAPQKCTPAHRRPTTSTPKSKCLTPIHQPDTATKAPPRVPPKPHPGGGHSPQRQTPQMSRTQKPHISNNSPQDKAKGPSHLLGD</sequence>
<keyword evidence="3" id="KW-1185">Reference proteome</keyword>
<feature type="compositionally biased region" description="Polar residues" evidence="1">
    <location>
        <begin position="58"/>
        <end position="69"/>
    </location>
</feature>
<comment type="caution">
    <text evidence="2">The sequence shown here is derived from an EMBL/GenBank/DDBJ whole genome shotgun (WGS) entry which is preliminary data.</text>
</comment>
<dbReference type="EMBL" id="JAHHUM010002686">
    <property type="protein sequence ID" value="KAK5601386.1"/>
    <property type="molecule type" value="Genomic_DNA"/>
</dbReference>